<proteinExistence type="predicted"/>
<gene>
    <name evidence="1" type="ORF">MEDL_53281</name>
</gene>
<keyword evidence="2" id="KW-1185">Reference proteome</keyword>
<evidence type="ECO:0000313" key="1">
    <source>
        <dbReference type="EMBL" id="CAG2241066.1"/>
    </source>
</evidence>
<dbReference type="AlphaFoldDB" id="A0A8S3U5E1"/>
<dbReference type="EMBL" id="CAJPWZ010002579">
    <property type="protein sequence ID" value="CAG2241066.1"/>
    <property type="molecule type" value="Genomic_DNA"/>
</dbReference>
<reference evidence="1" key="1">
    <citation type="submission" date="2021-03" db="EMBL/GenBank/DDBJ databases">
        <authorList>
            <person name="Bekaert M."/>
        </authorList>
    </citation>
    <scope>NUCLEOTIDE SEQUENCE</scope>
</reference>
<evidence type="ECO:0000313" key="2">
    <source>
        <dbReference type="Proteomes" id="UP000683360"/>
    </source>
</evidence>
<dbReference type="Proteomes" id="UP000683360">
    <property type="component" value="Unassembled WGS sequence"/>
</dbReference>
<comment type="caution">
    <text evidence="1">The sequence shown here is derived from an EMBL/GenBank/DDBJ whole genome shotgun (WGS) entry which is preliminary data.</text>
</comment>
<name>A0A8S3U5E1_MYTED</name>
<organism evidence="1 2">
    <name type="scientific">Mytilus edulis</name>
    <name type="common">Blue mussel</name>
    <dbReference type="NCBI Taxonomy" id="6550"/>
    <lineage>
        <taxon>Eukaryota</taxon>
        <taxon>Metazoa</taxon>
        <taxon>Spiralia</taxon>
        <taxon>Lophotrochozoa</taxon>
        <taxon>Mollusca</taxon>
        <taxon>Bivalvia</taxon>
        <taxon>Autobranchia</taxon>
        <taxon>Pteriomorphia</taxon>
        <taxon>Mytilida</taxon>
        <taxon>Mytiloidea</taxon>
        <taxon>Mytilidae</taxon>
        <taxon>Mytilinae</taxon>
        <taxon>Mytilus</taxon>
    </lineage>
</organism>
<sequence length="267" mass="30743">MLAILCEEIEGNIDVIRSKQTNSVTNASRKLIQNRKKNTKNKANIAWMWQHISRLNEDAQFELDTSRRLHSTDIKKNSVLLVIPDLQTRKHRRDVLLLFNDDVGAAIKQATKANNDDEAIILYKATQIVHFLKEELYMESKTTSCLPDKQAFDAKHDINQIPPVVWHFVYKESATDNEDKEFIEKLHRAAGAEREKDSTLDWTGTDKSDHLLTPEAELIPEGACPGSDSPHLYSMILLALPHQEKYKVRVKMRDEDKLWAILDQTKM</sequence>
<protein>
    <submittedName>
        <fullName evidence="1">Uncharacterized protein</fullName>
    </submittedName>
</protein>
<accession>A0A8S3U5E1</accession>